<dbReference type="Gene3D" id="1.20.58.890">
    <property type="match status" value="1"/>
</dbReference>
<feature type="region of interest" description="Disordered" evidence="2">
    <location>
        <begin position="55"/>
        <end position="78"/>
    </location>
</feature>
<dbReference type="GO" id="GO:0051087">
    <property type="term" value="F:protein-folding chaperone binding"/>
    <property type="evidence" value="ECO:0007669"/>
    <property type="project" value="InterPro"/>
</dbReference>
<organism evidence="3">
    <name type="scientific">Gongylonema pulchrum</name>
    <dbReference type="NCBI Taxonomy" id="637853"/>
    <lineage>
        <taxon>Eukaryota</taxon>
        <taxon>Metazoa</taxon>
        <taxon>Ecdysozoa</taxon>
        <taxon>Nematoda</taxon>
        <taxon>Chromadorea</taxon>
        <taxon>Rhabditida</taxon>
        <taxon>Spirurina</taxon>
        <taxon>Spiruromorpha</taxon>
        <taxon>Spiruroidea</taxon>
        <taxon>Gongylonematidae</taxon>
        <taxon>Gongylonema</taxon>
    </lineage>
</organism>
<dbReference type="InterPro" id="IPR037689">
    <property type="entry name" value="BAG2"/>
</dbReference>
<name>A0A183E966_9BILA</name>
<reference evidence="3" key="1">
    <citation type="submission" date="2016-06" db="UniProtKB">
        <authorList>
            <consortium name="WormBaseParasite"/>
        </authorList>
    </citation>
    <scope>IDENTIFICATION</scope>
</reference>
<dbReference type="GO" id="GO:0000774">
    <property type="term" value="F:adenyl-nucleotide exchange factor activity"/>
    <property type="evidence" value="ECO:0007669"/>
    <property type="project" value="InterPro"/>
</dbReference>
<evidence type="ECO:0000256" key="2">
    <source>
        <dbReference type="SAM" id="MobiDB-lite"/>
    </source>
</evidence>
<dbReference type="PANTHER" id="PTHR12334:SF6">
    <property type="entry name" value="BAG FAMILY MOLECULAR CHAPERONE REGULATOR 2"/>
    <property type="match status" value="1"/>
</dbReference>
<evidence type="ECO:0000313" key="3">
    <source>
        <dbReference type="WBParaSite" id="GPUH_0001752901-mRNA-1"/>
    </source>
</evidence>
<keyword evidence="1" id="KW-0175">Coiled coil</keyword>
<evidence type="ECO:0000256" key="1">
    <source>
        <dbReference type="SAM" id="Coils"/>
    </source>
</evidence>
<protein>
    <submittedName>
        <fullName evidence="3">Mediator complex subunit 30</fullName>
    </submittedName>
</protein>
<feature type="compositionally biased region" description="Polar residues" evidence="2">
    <location>
        <begin position="68"/>
        <end position="78"/>
    </location>
</feature>
<dbReference type="GO" id="GO:0050821">
    <property type="term" value="P:protein stabilization"/>
    <property type="evidence" value="ECO:0007669"/>
    <property type="project" value="TreeGrafter"/>
</dbReference>
<sequence>LLNRCRAVEVVVNTPRNAEQTQALNNVNSLIEAAIDKMQEDLNNTKEMVQRYLNACSPDQPDGPIDQRFQSQANLQHS</sequence>
<dbReference type="PANTHER" id="PTHR12334">
    <property type="entry name" value="BAG FAMILY MOLECULAR CHAPERONE REGULATOR 2"/>
    <property type="match status" value="1"/>
</dbReference>
<feature type="coiled-coil region" evidence="1">
    <location>
        <begin position="28"/>
        <end position="55"/>
    </location>
</feature>
<dbReference type="WBParaSite" id="GPUH_0001752901-mRNA-1">
    <property type="protein sequence ID" value="GPUH_0001752901-mRNA-1"/>
    <property type="gene ID" value="GPUH_0001752901"/>
</dbReference>
<proteinExistence type="predicted"/>
<accession>A0A183E966</accession>
<dbReference type="AlphaFoldDB" id="A0A183E966"/>